<gene>
    <name evidence="2" type="ORF">J5A65_09505</name>
</gene>
<protein>
    <submittedName>
        <fullName evidence="2">Uncharacterized protein</fullName>
    </submittedName>
</protein>
<dbReference type="Proteomes" id="UP000678513">
    <property type="component" value="Chromosome"/>
</dbReference>
<proteinExistence type="predicted"/>
<evidence type="ECO:0000256" key="1">
    <source>
        <dbReference type="SAM" id="MobiDB-lite"/>
    </source>
</evidence>
<reference evidence="2 3" key="1">
    <citation type="submission" date="2021-03" db="EMBL/GenBank/DDBJ databases">
        <title>Human Oral Microbial Genomes.</title>
        <authorList>
            <person name="Johnston C.D."/>
            <person name="Chen T."/>
            <person name="Dewhirst F.E."/>
        </authorList>
    </citation>
    <scope>NUCLEOTIDE SEQUENCE [LARGE SCALE GENOMIC DNA]</scope>
    <source>
        <strain evidence="2 3">DSMZ 100122</strain>
    </source>
</reference>
<name>A0ABX7Y231_9ACTN</name>
<dbReference type="EMBL" id="CP072384">
    <property type="protein sequence ID" value="QUC07184.1"/>
    <property type="molecule type" value="Genomic_DNA"/>
</dbReference>
<sequence length="69" mass="7162">MAEIRTHDSEGGSDLGRLVREALGETIRPVMPGSGPSPTLSEDDPETDQGASLAALPQWAGLSVDVTDT</sequence>
<evidence type="ECO:0000313" key="3">
    <source>
        <dbReference type="Proteomes" id="UP000678513"/>
    </source>
</evidence>
<evidence type="ECO:0000313" key="2">
    <source>
        <dbReference type="EMBL" id="QUC07184.1"/>
    </source>
</evidence>
<organism evidence="2 3">
    <name type="scientific">Arachnia rubra</name>
    <dbReference type="NCBI Taxonomy" id="1547448"/>
    <lineage>
        <taxon>Bacteria</taxon>
        <taxon>Bacillati</taxon>
        <taxon>Actinomycetota</taxon>
        <taxon>Actinomycetes</taxon>
        <taxon>Propionibacteriales</taxon>
        <taxon>Propionibacteriaceae</taxon>
        <taxon>Arachnia</taxon>
    </lineage>
</organism>
<keyword evidence="3" id="KW-1185">Reference proteome</keyword>
<feature type="region of interest" description="Disordered" evidence="1">
    <location>
        <begin position="23"/>
        <end position="69"/>
    </location>
</feature>
<dbReference type="RefSeq" id="WP_212321454.1">
    <property type="nucleotide sequence ID" value="NZ_AP024463.1"/>
</dbReference>
<accession>A0ABX7Y231</accession>